<accession>A0A517ZU07</accession>
<evidence type="ECO:0000313" key="2">
    <source>
        <dbReference type="Proteomes" id="UP000319383"/>
    </source>
</evidence>
<organism evidence="1 2">
    <name type="scientific">Symmachiella dynata</name>
    <dbReference type="NCBI Taxonomy" id="2527995"/>
    <lineage>
        <taxon>Bacteria</taxon>
        <taxon>Pseudomonadati</taxon>
        <taxon>Planctomycetota</taxon>
        <taxon>Planctomycetia</taxon>
        <taxon>Planctomycetales</taxon>
        <taxon>Planctomycetaceae</taxon>
        <taxon>Symmachiella</taxon>
    </lineage>
</organism>
<dbReference type="KEGG" id="sdyn:Mal52_44550"/>
<dbReference type="RefSeq" id="WP_145378489.1">
    <property type="nucleotide sequence ID" value="NZ_CP036276.1"/>
</dbReference>
<keyword evidence="2" id="KW-1185">Reference proteome</keyword>
<gene>
    <name evidence="1" type="ORF">Mal52_44550</name>
</gene>
<evidence type="ECO:0008006" key="3">
    <source>
        <dbReference type="Google" id="ProtNLM"/>
    </source>
</evidence>
<dbReference type="EMBL" id="CP036276">
    <property type="protein sequence ID" value="QDU45958.1"/>
    <property type="molecule type" value="Genomic_DNA"/>
</dbReference>
<dbReference type="Proteomes" id="UP000319383">
    <property type="component" value="Chromosome"/>
</dbReference>
<proteinExistence type="predicted"/>
<dbReference type="AlphaFoldDB" id="A0A517ZU07"/>
<evidence type="ECO:0000313" key="1">
    <source>
        <dbReference type="EMBL" id="QDU45958.1"/>
    </source>
</evidence>
<reference evidence="1 2" key="1">
    <citation type="submission" date="2019-02" db="EMBL/GenBank/DDBJ databases">
        <title>Deep-cultivation of Planctomycetes and their phenomic and genomic characterization uncovers novel biology.</title>
        <authorList>
            <person name="Wiegand S."/>
            <person name="Jogler M."/>
            <person name="Boedeker C."/>
            <person name="Pinto D."/>
            <person name="Vollmers J."/>
            <person name="Rivas-Marin E."/>
            <person name="Kohn T."/>
            <person name="Peeters S.H."/>
            <person name="Heuer A."/>
            <person name="Rast P."/>
            <person name="Oberbeckmann S."/>
            <person name="Bunk B."/>
            <person name="Jeske O."/>
            <person name="Meyerdierks A."/>
            <person name="Storesund J.E."/>
            <person name="Kallscheuer N."/>
            <person name="Luecker S."/>
            <person name="Lage O.M."/>
            <person name="Pohl T."/>
            <person name="Merkel B.J."/>
            <person name="Hornburger P."/>
            <person name="Mueller R.-W."/>
            <person name="Bruemmer F."/>
            <person name="Labrenz M."/>
            <person name="Spormann A.M."/>
            <person name="Op den Camp H."/>
            <person name="Overmann J."/>
            <person name="Amann R."/>
            <person name="Jetten M.S.M."/>
            <person name="Mascher T."/>
            <person name="Medema M.H."/>
            <person name="Devos D.P."/>
            <person name="Kaster A.-K."/>
            <person name="Ovreas L."/>
            <person name="Rohde M."/>
            <person name="Galperin M.Y."/>
            <person name="Jogler C."/>
        </authorList>
    </citation>
    <scope>NUCLEOTIDE SEQUENCE [LARGE SCALE GENOMIC DNA]</scope>
    <source>
        <strain evidence="1 2">Mal52</strain>
    </source>
</reference>
<sequence>MLPQRWILNNHQWYTLATLLFLIGGQQVCAAEQIGRHEWQTDYYDAYRQAQQEQKLLLIFFRDTQETPAATAYTETVLPQAELHETLDEYVRVVLPTDVEVPGDDDQPATRLLDHEAFKHMEQQQGIAVMDLIDDETGQYGKLISAHPFSPGRFYSLRATQTVLGLPRASITQRALIYAIRIHPESPKSTESDVDAHLLSETHKHSRVMARIEQVGHHNWDRRFHELNAHFDNLIVGEVAAVSWGGETLIEGAKDCVHAWRQSPGHWAGVSGKHVFYGYDLVLGASGKWYATGLFASAE</sequence>
<protein>
    <recommendedName>
        <fullName evidence="3">Cysteine-rich secretory protein family protein</fullName>
    </recommendedName>
</protein>
<name>A0A517ZU07_9PLAN</name>